<evidence type="ECO:0000313" key="4">
    <source>
        <dbReference type="Proteomes" id="UP000184287"/>
    </source>
</evidence>
<dbReference type="Pfam" id="PF08929">
    <property type="entry name" value="PoNi_C"/>
    <property type="match status" value="1"/>
</dbReference>
<dbReference type="InterPro" id="IPR028983">
    <property type="entry name" value="PA2201-like_C"/>
</dbReference>
<keyword evidence="4" id="KW-1185">Reference proteome</keyword>
<dbReference type="SUPFAM" id="SSF140731">
    <property type="entry name" value="PA2201 C-terminal domain-like"/>
    <property type="match status" value="1"/>
</dbReference>
<accession>A0A1M4YVE1</accession>
<reference evidence="4" key="1">
    <citation type="submission" date="2016-11" db="EMBL/GenBank/DDBJ databases">
        <authorList>
            <person name="Varghese N."/>
            <person name="Submissions S."/>
        </authorList>
    </citation>
    <scope>NUCLEOTIDE SEQUENCE [LARGE SCALE GENOMIC DNA]</scope>
    <source>
        <strain evidence="4">DSM 16990</strain>
    </source>
</reference>
<dbReference type="AlphaFoldDB" id="A0A1M4YVE1"/>
<evidence type="ECO:0000259" key="1">
    <source>
        <dbReference type="Pfam" id="PF08928"/>
    </source>
</evidence>
<protein>
    <recommendedName>
        <fullName evidence="5">PoNi C-terminal domain-containing protein</fullName>
    </recommendedName>
</protein>
<dbReference type="RefSeq" id="WP_073229758.1">
    <property type="nucleotide sequence ID" value="NZ_FQUQ01000002.1"/>
</dbReference>
<evidence type="ECO:0000259" key="2">
    <source>
        <dbReference type="Pfam" id="PF08929"/>
    </source>
</evidence>
<evidence type="ECO:0008006" key="5">
    <source>
        <dbReference type="Google" id="ProtNLM"/>
    </source>
</evidence>
<feature type="domain" description="PoNi N-terminal" evidence="1">
    <location>
        <begin position="56"/>
        <end position="132"/>
    </location>
</feature>
<dbReference type="STRING" id="288992.SAMN04488522_10282"/>
<dbReference type="Gene3D" id="1.10.3920.10">
    <property type="entry name" value="PA2201 C-terminal domain-like"/>
    <property type="match status" value="1"/>
</dbReference>
<dbReference type="InterPro" id="IPR015024">
    <property type="entry name" value="PoNi_N"/>
</dbReference>
<gene>
    <name evidence="3" type="ORF">SAMN04488522_10282</name>
</gene>
<sequence length="251" mass="29630">MGLFDKLFGNTAKENKAGLRDKLKGKRYFKSEVSRCEKWINNDPEDFAKYIEQHGELSPFHYISACTIRLDKFSNLYSQGESVEKIKPVFKEALEFFLKGWSENYQGCSLILQMLSLTILFDLPKEDFERMIDFIGKTDHNKIAERLKPDSLLFYLSGQKNKKRAGYKPYEMLYQISQLPVGQTEQAIKEYLNKWYDLHKEAAWYNTHLRDWGYSGYWAWEVAAVVKVMGLDDSSFKDHPHYPYDLVHWKD</sequence>
<dbReference type="Proteomes" id="UP000184287">
    <property type="component" value="Unassembled WGS sequence"/>
</dbReference>
<organism evidence="3 4">
    <name type="scientific">Pedobacter caeni</name>
    <dbReference type="NCBI Taxonomy" id="288992"/>
    <lineage>
        <taxon>Bacteria</taxon>
        <taxon>Pseudomonadati</taxon>
        <taxon>Bacteroidota</taxon>
        <taxon>Sphingobacteriia</taxon>
        <taxon>Sphingobacteriales</taxon>
        <taxon>Sphingobacteriaceae</taxon>
        <taxon>Pedobacter</taxon>
    </lineage>
</organism>
<proteinExistence type="predicted"/>
<dbReference type="OrthoDB" id="2067926at2"/>
<dbReference type="Pfam" id="PF08928">
    <property type="entry name" value="PoNi_N"/>
    <property type="match status" value="1"/>
</dbReference>
<evidence type="ECO:0000313" key="3">
    <source>
        <dbReference type="EMBL" id="SHF09761.1"/>
    </source>
</evidence>
<dbReference type="EMBL" id="FQUQ01000002">
    <property type="protein sequence ID" value="SHF09761.1"/>
    <property type="molecule type" value="Genomic_DNA"/>
</dbReference>
<dbReference type="InterPro" id="IPR015025">
    <property type="entry name" value="PoNi_C"/>
</dbReference>
<feature type="domain" description="PoNi C-terminal" evidence="2">
    <location>
        <begin position="161"/>
        <end position="246"/>
    </location>
</feature>
<name>A0A1M4YVE1_9SPHI</name>